<protein>
    <recommendedName>
        <fullName evidence="2">SAP domain-containing protein</fullName>
    </recommendedName>
</protein>
<dbReference type="AlphaFoldDB" id="A0A811KHK9"/>
<keyword evidence="4" id="KW-1185">Reference proteome</keyword>
<dbReference type="Pfam" id="PF02037">
    <property type="entry name" value="SAP"/>
    <property type="match status" value="1"/>
</dbReference>
<feature type="compositionally biased region" description="Basic residues" evidence="1">
    <location>
        <begin position="617"/>
        <end position="632"/>
    </location>
</feature>
<evidence type="ECO:0000313" key="3">
    <source>
        <dbReference type="EMBL" id="CAD5214942.1"/>
    </source>
</evidence>
<dbReference type="InterPro" id="IPR036361">
    <property type="entry name" value="SAP_dom_sf"/>
</dbReference>
<feature type="region of interest" description="Disordered" evidence="1">
    <location>
        <begin position="27"/>
        <end position="76"/>
    </location>
</feature>
<evidence type="ECO:0000313" key="4">
    <source>
        <dbReference type="Proteomes" id="UP000614601"/>
    </source>
</evidence>
<evidence type="ECO:0000259" key="2">
    <source>
        <dbReference type="PROSITE" id="PS50800"/>
    </source>
</evidence>
<feature type="compositionally biased region" description="Low complexity" evidence="1">
    <location>
        <begin position="54"/>
        <end position="74"/>
    </location>
</feature>
<reference evidence="3" key="1">
    <citation type="submission" date="2020-09" db="EMBL/GenBank/DDBJ databases">
        <authorList>
            <person name="Kikuchi T."/>
        </authorList>
    </citation>
    <scope>NUCLEOTIDE SEQUENCE</scope>
    <source>
        <strain evidence="3">SH1</strain>
    </source>
</reference>
<dbReference type="Gene3D" id="1.10.720.30">
    <property type="entry name" value="SAP domain"/>
    <property type="match status" value="1"/>
</dbReference>
<feature type="domain" description="SAP" evidence="2">
    <location>
        <begin position="231"/>
        <end position="265"/>
    </location>
</feature>
<proteinExistence type="predicted"/>
<accession>A0A811KHK9</accession>
<dbReference type="Proteomes" id="UP000783686">
    <property type="component" value="Unassembled WGS sequence"/>
</dbReference>
<dbReference type="EMBL" id="CAJFCW020000003">
    <property type="protein sequence ID" value="CAG9103425.1"/>
    <property type="molecule type" value="Genomic_DNA"/>
</dbReference>
<feature type="region of interest" description="Disordered" evidence="1">
    <location>
        <begin position="160"/>
        <end position="183"/>
    </location>
</feature>
<dbReference type="SMART" id="SM00513">
    <property type="entry name" value="SAP"/>
    <property type="match status" value="1"/>
</dbReference>
<dbReference type="Proteomes" id="UP000614601">
    <property type="component" value="Unassembled WGS sequence"/>
</dbReference>
<evidence type="ECO:0000256" key="1">
    <source>
        <dbReference type="SAM" id="MobiDB-lite"/>
    </source>
</evidence>
<feature type="compositionally biased region" description="Basic and acidic residues" evidence="1">
    <location>
        <begin position="584"/>
        <end position="601"/>
    </location>
</feature>
<gene>
    <name evidence="3" type="ORF">BOKJ2_LOCUS5845</name>
</gene>
<dbReference type="OrthoDB" id="197676at2759"/>
<dbReference type="InterPro" id="IPR003034">
    <property type="entry name" value="SAP_dom"/>
</dbReference>
<feature type="region of interest" description="Disordered" evidence="1">
    <location>
        <begin position="584"/>
        <end position="638"/>
    </location>
</feature>
<sequence length="899" mass="101590">MAADPTWTQTPCDSVDSVMTDIMVDSYSPEMEERHYRRKTSGHYDAGFRHQQYSVQGSTSTPSSVGPSSGSSSPLDNCVQHSNDFCNFTSSFDPSDCSWSEKSFVNDTQYYTSPAFNENPTLKRPYSSHPPSHYSIHTVVAEPFEVMRSTSPFTTVNYQESNVNTEPVPKKKKETAPSGTKRKVKKVEVKGEVVLPSKPQGKSIVSAITKRRLKIRKMNKDDATEDFKLPLSELTVEDLKVICRKHNFAISGTKADLFRRLQPIEDQLDIEGILMEAINDEENNASEEVKEAPVVKEKTNKFDVAISDYLMQNQKQIESKKTSSCSSCSCAGSSTTKTFLLNNKSNGPQMLHSVIKLPPPNNGATFSYAEMGSGGQFTLESCADLNTTQYVHATVSRLECSKCEDECKLTDAKCKTEDLKGIVKALPQTKDLSDKPLVTAQMLSQHEKLIGLQQKKIQDLVQAIQHSQKVLYCQQKLLETAKKCTKIDPIESLQDNEKHHLQQSAGLKNLQSAEQKLSANQRKLTQKEFEIQEEIHVGQAVEDVIRLIKTNRKTALLIVQLIHKFQCDRMKEVKEVPKVVKPKEDCKCPKSEAERSDHEVVVLDESEDDNAKETEKKKKIKSQKPKKQKPAVKKPANKDKNFAAVMEDIFQTVISDNGIAECEDKKAEFEDGSEATVTSTESQPYSVQPISSTDYQPVYCNVKDTFEPVAAYQEDVKVYHYDQYPQNVSNSQEYATQPVIMYNNYEYVPSNAVQVHQPPVVHPPRSHPPPESHYNSYEKDAYLIKLAEKRRTLCEQLEQIEMQEREMSNPFGEYVHPSEDLHHQNPDDLHTLNDFCVYDFESGQTSDFDDIMDLIKNGEKNKASVNDTECVQATNAIYQDLMLTDNQFQAFTPMPEVSM</sequence>
<dbReference type="PROSITE" id="PS50800">
    <property type="entry name" value="SAP"/>
    <property type="match status" value="1"/>
</dbReference>
<comment type="caution">
    <text evidence="3">The sequence shown here is derived from an EMBL/GenBank/DDBJ whole genome shotgun (WGS) entry which is preliminary data.</text>
</comment>
<name>A0A811KHK9_9BILA</name>
<organism evidence="3 4">
    <name type="scientific">Bursaphelenchus okinawaensis</name>
    <dbReference type="NCBI Taxonomy" id="465554"/>
    <lineage>
        <taxon>Eukaryota</taxon>
        <taxon>Metazoa</taxon>
        <taxon>Ecdysozoa</taxon>
        <taxon>Nematoda</taxon>
        <taxon>Chromadorea</taxon>
        <taxon>Rhabditida</taxon>
        <taxon>Tylenchina</taxon>
        <taxon>Tylenchomorpha</taxon>
        <taxon>Aphelenchoidea</taxon>
        <taxon>Aphelenchoididae</taxon>
        <taxon>Bursaphelenchus</taxon>
    </lineage>
</organism>
<dbReference type="SUPFAM" id="SSF68906">
    <property type="entry name" value="SAP domain"/>
    <property type="match status" value="1"/>
</dbReference>
<dbReference type="EMBL" id="CAJFDH010000003">
    <property type="protein sequence ID" value="CAD5214942.1"/>
    <property type="molecule type" value="Genomic_DNA"/>
</dbReference>